<proteinExistence type="predicted"/>
<protein>
    <recommendedName>
        <fullName evidence="3">Alpha/beta hydrolase</fullName>
    </recommendedName>
</protein>
<gene>
    <name evidence="1" type="ORF">H8699_00380</name>
</gene>
<dbReference type="InterPro" id="IPR029058">
    <property type="entry name" value="AB_hydrolase_fold"/>
</dbReference>
<dbReference type="InterPro" id="IPR050583">
    <property type="entry name" value="Mycobacterial_A85_antigen"/>
</dbReference>
<accession>A0A926CYH2</accession>
<dbReference type="Proteomes" id="UP000654279">
    <property type="component" value="Unassembled WGS sequence"/>
</dbReference>
<evidence type="ECO:0000313" key="2">
    <source>
        <dbReference type="Proteomes" id="UP000654279"/>
    </source>
</evidence>
<evidence type="ECO:0008006" key="3">
    <source>
        <dbReference type="Google" id="ProtNLM"/>
    </source>
</evidence>
<dbReference type="PANTHER" id="PTHR48098:SF6">
    <property type="entry name" value="FERRI-BACILLIBACTIN ESTERASE BESA"/>
    <property type="match status" value="1"/>
</dbReference>
<dbReference type="AlphaFoldDB" id="A0A926CYH2"/>
<comment type="caution">
    <text evidence="1">The sequence shown here is derived from an EMBL/GenBank/DDBJ whole genome shotgun (WGS) entry which is preliminary data.</text>
</comment>
<keyword evidence="2" id="KW-1185">Reference proteome</keyword>
<dbReference type="PANTHER" id="PTHR48098">
    <property type="entry name" value="ENTEROCHELIN ESTERASE-RELATED"/>
    <property type="match status" value="1"/>
</dbReference>
<dbReference type="RefSeq" id="WP_249283975.1">
    <property type="nucleotide sequence ID" value="NZ_JACRSO010000001.1"/>
</dbReference>
<dbReference type="Pfam" id="PF00756">
    <property type="entry name" value="Esterase"/>
    <property type="match status" value="1"/>
</dbReference>
<organism evidence="1 2">
    <name type="scientific">Luoshenia tenuis</name>
    <dbReference type="NCBI Taxonomy" id="2763654"/>
    <lineage>
        <taxon>Bacteria</taxon>
        <taxon>Bacillati</taxon>
        <taxon>Bacillota</taxon>
        <taxon>Clostridia</taxon>
        <taxon>Christensenellales</taxon>
        <taxon>Christensenellaceae</taxon>
        <taxon>Luoshenia</taxon>
    </lineage>
</organism>
<reference evidence="1" key="1">
    <citation type="submission" date="2020-08" db="EMBL/GenBank/DDBJ databases">
        <title>Genome public.</title>
        <authorList>
            <person name="Liu C."/>
            <person name="Sun Q."/>
        </authorList>
    </citation>
    <scope>NUCLEOTIDE SEQUENCE</scope>
    <source>
        <strain evidence="1">NSJ-44</strain>
    </source>
</reference>
<name>A0A926CYH2_9FIRM</name>
<sequence length="298" mass="33904">MTTAEKSRTSSGSLTLLERDNASSEDIFIWGWEFDAAQVEKIKDSVQELCLYDEELDSDFIIHVTLPPDYDAANAYPMFVMTDGVWRFGDHPALWEMMQSGRVEDVILVSIGYDYALDGTDNAVRGRFYCQDKALFLAFITDNLAPYLDEHYAIDFARSGLYGHSLGGVFTHYAAFNADRFGNQPFQHYIIGSPAFWSPYFLPSESDPPAYLREYGYFERNDSFEKTLYICGGEHEDADYAEFYGENDSTLEGIAHLMSRLDGYGVSSATSKIYAGSNHYEYIPELFKDFFLAHYPAQ</sequence>
<dbReference type="InterPro" id="IPR000801">
    <property type="entry name" value="Esterase-like"/>
</dbReference>
<evidence type="ECO:0000313" key="1">
    <source>
        <dbReference type="EMBL" id="MBC8527893.1"/>
    </source>
</evidence>
<dbReference type="Gene3D" id="3.40.50.1820">
    <property type="entry name" value="alpha/beta hydrolase"/>
    <property type="match status" value="1"/>
</dbReference>
<dbReference type="EMBL" id="JACRSO010000001">
    <property type="protein sequence ID" value="MBC8527893.1"/>
    <property type="molecule type" value="Genomic_DNA"/>
</dbReference>
<dbReference type="SUPFAM" id="SSF53474">
    <property type="entry name" value="alpha/beta-Hydrolases"/>
    <property type="match status" value="1"/>
</dbReference>